<dbReference type="RefSeq" id="WP_088961286.1">
    <property type="nucleotide sequence ID" value="NZ_LT607410.1"/>
</dbReference>
<dbReference type="GO" id="GO:0004518">
    <property type="term" value="F:nuclease activity"/>
    <property type="evidence" value="ECO:0007669"/>
    <property type="project" value="UniProtKB-KW"/>
</dbReference>
<keyword evidence="1" id="KW-0540">Nuclease</keyword>
<dbReference type="GO" id="GO:0046872">
    <property type="term" value="F:metal ion binding"/>
    <property type="evidence" value="ECO:0007669"/>
    <property type="project" value="UniProtKB-KW"/>
</dbReference>
<gene>
    <name evidence="6" type="ORF">GA0074696_2534</name>
</gene>
<dbReference type="InterPro" id="IPR041705">
    <property type="entry name" value="PIN_Sll0205"/>
</dbReference>
<organism evidence="6 7">
    <name type="scientific">Micromonospora purpureochromogenes</name>
    <dbReference type="NCBI Taxonomy" id="47872"/>
    <lineage>
        <taxon>Bacteria</taxon>
        <taxon>Bacillati</taxon>
        <taxon>Actinomycetota</taxon>
        <taxon>Actinomycetes</taxon>
        <taxon>Micromonosporales</taxon>
        <taxon>Micromonosporaceae</taxon>
        <taxon>Micromonospora</taxon>
    </lineage>
</organism>
<dbReference type="InterPro" id="IPR002716">
    <property type="entry name" value="PIN_dom"/>
</dbReference>
<dbReference type="CDD" id="cd09872">
    <property type="entry name" value="PIN_Sll0205-like"/>
    <property type="match status" value="1"/>
</dbReference>
<evidence type="ECO:0000256" key="3">
    <source>
        <dbReference type="ARBA" id="ARBA00022801"/>
    </source>
</evidence>
<evidence type="ECO:0000313" key="6">
    <source>
        <dbReference type="EMBL" id="SCF06968.1"/>
    </source>
</evidence>
<reference evidence="6 7" key="1">
    <citation type="submission" date="2016-06" db="EMBL/GenBank/DDBJ databases">
        <authorList>
            <person name="Kjaerup R.B."/>
            <person name="Dalgaard T.S."/>
            <person name="Juul-Madsen H.R."/>
        </authorList>
    </citation>
    <scope>NUCLEOTIDE SEQUENCE [LARGE SCALE GENOMIC DNA]</scope>
    <source>
        <strain evidence="6 7">DSM 43821</strain>
    </source>
</reference>
<dbReference type="InterPro" id="IPR052919">
    <property type="entry name" value="TA_system_RNase"/>
</dbReference>
<evidence type="ECO:0000256" key="2">
    <source>
        <dbReference type="ARBA" id="ARBA00022723"/>
    </source>
</evidence>
<dbReference type="PANTHER" id="PTHR36173">
    <property type="entry name" value="RIBONUCLEASE VAPC16-RELATED"/>
    <property type="match status" value="1"/>
</dbReference>
<accession>A0A1C4XEG6</accession>
<dbReference type="GO" id="GO:0016787">
    <property type="term" value="F:hydrolase activity"/>
    <property type="evidence" value="ECO:0007669"/>
    <property type="project" value="UniProtKB-KW"/>
</dbReference>
<evidence type="ECO:0000256" key="1">
    <source>
        <dbReference type="ARBA" id="ARBA00022722"/>
    </source>
</evidence>
<feature type="domain" description="PIN" evidence="5">
    <location>
        <begin position="4"/>
        <end position="118"/>
    </location>
</feature>
<dbReference type="EMBL" id="LT607410">
    <property type="protein sequence ID" value="SCF06968.1"/>
    <property type="molecule type" value="Genomic_DNA"/>
</dbReference>
<dbReference type="Pfam" id="PF01850">
    <property type="entry name" value="PIN"/>
    <property type="match status" value="1"/>
</dbReference>
<dbReference type="AlphaFoldDB" id="A0A1C4XEG6"/>
<dbReference type="PANTHER" id="PTHR36173:SF2">
    <property type="entry name" value="RIBONUCLEASE VAPC16"/>
    <property type="match status" value="1"/>
</dbReference>
<sequence length="124" mass="14107">MRLLLDTHVVLWWLTDDPTFSDELKDRIDVESEVYASPVTVWEIAIKQSLGKLPGPVDLAEQVRDADLRELPIRHHHAVAAGRLPPIHRDPFDRMLIAQAQCEGLTLMTRDAHIQKYDVPVLVA</sequence>
<dbReference type="SUPFAM" id="SSF88723">
    <property type="entry name" value="PIN domain-like"/>
    <property type="match status" value="1"/>
</dbReference>
<evidence type="ECO:0000256" key="4">
    <source>
        <dbReference type="ARBA" id="ARBA00022842"/>
    </source>
</evidence>
<name>A0A1C4XEG6_9ACTN</name>
<dbReference type="Gene3D" id="3.40.50.1010">
    <property type="entry name" value="5'-nuclease"/>
    <property type="match status" value="1"/>
</dbReference>
<keyword evidence="2" id="KW-0479">Metal-binding</keyword>
<protein>
    <submittedName>
        <fullName evidence="6">PIN domain nuclease, a component of toxin-antitoxin system (PIN domain)</fullName>
    </submittedName>
</protein>
<evidence type="ECO:0000313" key="7">
    <source>
        <dbReference type="Proteomes" id="UP000198228"/>
    </source>
</evidence>
<evidence type="ECO:0000259" key="5">
    <source>
        <dbReference type="Pfam" id="PF01850"/>
    </source>
</evidence>
<dbReference type="InterPro" id="IPR029060">
    <property type="entry name" value="PIN-like_dom_sf"/>
</dbReference>
<dbReference type="Proteomes" id="UP000198228">
    <property type="component" value="Chromosome I"/>
</dbReference>
<keyword evidence="4" id="KW-0460">Magnesium</keyword>
<proteinExistence type="predicted"/>
<keyword evidence="3" id="KW-0378">Hydrolase</keyword>